<evidence type="ECO:0000313" key="1">
    <source>
        <dbReference type="EMBL" id="KAF2394162.1"/>
    </source>
</evidence>
<dbReference type="EMBL" id="JAAAXX010000001">
    <property type="protein sequence ID" value="KAF2394162.1"/>
    <property type="molecule type" value="Genomic_DNA"/>
</dbReference>
<dbReference type="Proteomes" id="UP000475265">
    <property type="component" value="Unassembled WGS sequence"/>
</dbReference>
<organism evidence="1 2">
    <name type="scientific">Pseudomonas frederiksbergensis</name>
    <dbReference type="NCBI Taxonomy" id="104087"/>
    <lineage>
        <taxon>Bacteria</taxon>
        <taxon>Pseudomonadati</taxon>
        <taxon>Pseudomonadota</taxon>
        <taxon>Gammaproteobacteria</taxon>
        <taxon>Pseudomonadales</taxon>
        <taxon>Pseudomonadaceae</taxon>
        <taxon>Pseudomonas</taxon>
    </lineage>
</organism>
<comment type="caution">
    <text evidence="1">The sequence shown here is derived from an EMBL/GenBank/DDBJ whole genome shotgun (WGS) entry which is preliminary data.</text>
</comment>
<dbReference type="AlphaFoldDB" id="A0A6L5C203"/>
<sequence>MREAQRRLVMTAWRKLFALTENQINPEDKYFRLLRRADDMERADLITSDEWRKLVQQAGTSLAATAECMGGSGE</sequence>
<protein>
    <submittedName>
        <fullName evidence="1">Uncharacterized protein</fullName>
    </submittedName>
</protein>
<reference evidence="1 2" key="1">
    <citation type="submission" date="2019-12" db="EMBL/GenBank/DDBJ databases">
        <title>Endophytic bacteria associated with Panax ginseng seedlings.</title>
        <authorList>
            <person name="Park J.M."/>
            <person name="Shin R."/>
            <person name="Jo S.H."/>
        </authorList>
    </citation>
    <scope>NUCLEOTIDE SEQUENCE [LARGE SCALE GENOMIC DNA]</scope>
    <source>
        <strain evidence="1 2">PgKB32</strain>
    </source>
</reference>
<proteinExistence type="predicted"/>
<gene>
    <name evidence="1" type="ORF">FX983_02142</name>
</gene>
<accession>A0A6L5C203</accession>
<name>A0A6L5C203_9PSED</name>
<evidence type="ECO:0000313" key="2">
    <source>
        <dbReference type="Proteomes" id="UP000475265"/>
    </source>
</evidence>